<proteinExistence type="predicted"/>
<sequence length="574" mass="62317">MNHRFVLKQWNSDETDRETVALTQERLALLSDAGRKIGSTLDIGETGRELIDVVVPRFADAAGILVQDRLLAEGEFPVRPTDGSAEVRRVAVGVADDNPEEWQEAFPVDELVVYPAWTPYARCMATGAPVLFTTMDTETAEDIARSWRREVITGLLDHASMLLVPLKARGNVLGFIVFTRKKGSLPFDEHDVTLAEELALRTAVCIDNARLYNRERRTALALQRGLLPAGLPTPLGLDVASRYLPASDLTGVGGDWFDVITLPGYRVALVVGDVMGHGTRAAATMGQLRTAVRTLASLDLTPAEVLYRLDLLAQDLGPAQIATCVYAVYDPVTQVCSIARAGHVPPILLHADGESEIVEMPSGVPLGIGGEPFEMIEITLPDAATLVLCTDGLVESRESDIDAGLEALCESLTGPPRDLERLCDMTLGGLRRGYGRDDIALLVARVRPLGGDEFASWTLPADPRSVREARAHARATLAAWDLSALSETTELLVSELVTNAVQHGRGEVTLRLLRGRTLMCEIADRSAAVPSMRKAAPDDETGRGLQLINLLAHRWGTRQTPEGKIVWCEQRLPG</sequence>
<dbReference type="EC" id="3.1.3.16" evidence="1"/>
<dbReference type="InterPro" id="IPR036457">
    <property type="entry name" value="PPM-type-like_dom_sf"/>
</dbReference>
<evidence type="ECO:0000256" key="6">
    <source>
        <dbReference type="ARBA" id="ARBA00022777"/>
    </source>
</evidence>
<dbReference type="PANTHER" id="PTHR43156:SF2">
    <property type="entry name" value="STAGE II SPORULATION PROTEIN E"/>
    <property type="match status" value="1"/>
</dbReference>
<evidence type="ECO:0000256" key="10">
    <source>
        <dbReference type="ARBA" id="ARBA00022912"/>
    </source>
</evidence>
<dbReference type="CDD" id="cd16936">
    <property type="entry name" value="HATPase_RsbW-like"/>
    <property type="match status" value="1"/>
</dbReference>
<evidence type="ECO:0000256" key="11">
    <source>
        <dbReference type="ARBA" id="ARBA00023211"/>
    </source>
</evidence>
<dbReference type="GO" id="GO:0005524">
    <property type="term" value="F:ATP binding"/>
    <property type="evidence" value="ECO:0007669"/>
    <property type="project" value="UniProtKB-KW"/>
</dbReference>
<evidence type="ECO:0000259" key="17">
    <source>
        <dbReference type="SMART" id="SM00331"/>
    </source>
</evidence>
<dbReference type="Gene3D" id="3.30.450.40">
    <property type="match status" value="1"/>
</dbReference>
<dbReference type="SMART" id="SM00331">
    <property type="entry name" value="PP2C_SIG"/>
    <property type="match status" value="1"/>
</dbReference>
<dbReference type="InterPro" id="IPR003594">
    <property type="entry name" value="HATPase_dom"/>
</dbReference>
<evidence type="ECO:0000256" key="14">
    <source>
        <dbReference type="ARBA" id="ARBA00075117"/>
    </source>
</evidence>
<dbReference type="OrthoDB" id="118142at2"/>
<comment type="catalytic activity">
    <reaction evidence="12">
        <text>O-phospho-L-seryl-[protein] + H2O = L-seryl-[protein] + phosphate</text>
        <dbReference type="Rhea" id="RHEA:20629"/>
        <dbReference type="Rhea" id="RHEA-COMP:9863"/>
        <dbReference type="Rhea" id="RHEA-COMP:11604"/>
        <dbReference type="ChEBI" id="CHEBI:15377"/>
        <dbReference type="ChEBI" id="CHEBI:29999"/>
        <dbReference type="ChEBI" id="CHEBI:43474"/>
        <dbReference type="ChEBI" id="CHEBI:83421"/>
        <dbReference type="EC" id="3.1.3.16"/>
    </reaction>
</comment>
<keyword evidence="6" id="KW-0418">Kinase</keyword>
<keyword evidence="10" id="KW-0904">Protein phosphatase</keyword>
<evidence type="ECO:0000256" key="12">
    <source>
        <dbReference type="ARBA" id="ARBA00047761"/>
    </source>
</evidence>
<dbReference type="Proteomes" id="UP000265768">
    <property type="component" value="Unassembled WGS sequence"/>
</dbReference>
<evidence type="ECO:0000256" key="13">
    <source>
        <dbReference type="ARBA" id="ARBA00056274"/>
    </source>
</evidence>
<evidence type="ECO:0000259" key="16">
    <source>
        <dbReference type="SMART" id="SM00065"/>
    </source>
</evidence>
<dbReference type="InterPro" id="IPR052016">
    <property type="entry name" value="Bact_Sigma-Reg"/>
</dbReference>
<dbReference type="InterPro" id="IPR036890">
    <property type="entry name" value="HATPase_C_sf"/>
</dbReference>
<keyword evidence="7" id="KW-0378">Hydrolase</keyword>
<keyword evidence="11" id="KW-0464">Manganese</keyword>
<dbReference type="RefSeq" id="WP_119925915.1">
    <property type="nucleotide sequence ID" value="NZ_QZEY01000002.1"/>
</dbReference>
<dbReference type="GO" id="GO:0004722">
    <property type="term" value="F:protein serine/threonine phosphatase activity"/>
    <property type="evidence" value="ECO:0007669"/>
    <property type="project" value="UniProtKB-EC"/>
</dbReference>
<organism evidence="18 19">
    <name type="scientific">Bailinhaonella thermotolerans</name>
    <dbReference type="NCBI Taxonomy" id="1070861"/>
    <lineage>
        <taxon>Bacteria</taxon>
        <taxon>Bacillati</taxon>
        <taxon>Actinomycetota</taxon>
        <taxon>Actinomycetes</taxon>
        <taxon>Streptosporangiales</taxon>
        <taxon>Streptosporangiaceae</taxon>
        <taxon>Bailinhaonella</taxon>
    </lineage>
</organism>
<comment type="function">
    <text evidence="13">Primarily acts as an independent SigF regulator that is sensitive to the osmosensory signal, mediating the cross talk of PknD with the SigF regulon. Possesses both phosphatase and kinase activities. The kinase domain functions as a classic anti-sigma factor-like kinase to phosphorylate the anti-anti-sigma factor domain at the canonical regulatory site, and the phosphatase domain antagonizes this activity.</text>
</comment>
<dbReference type="Pfam" id="PF07228">
    <property type="entry name" value="SpoIIE"/>
    <property type="match status" value="1"/>
</dbReference>
<accession>A0A3A4AXB0</accession>
<keyword evidence="4" id="KW-0479">Metal-binding</keyword>
<dbReference type="GO" id="GO:0016301">
    <property type="term" value="F:kinase activity"/>
    <property type="evidence" value="ECO:0007669"/>
    <property type="project" value="UniProtKB-KW"/>
</dbReference>
<evidence type="ECO:0000256" key="2">
    <source>
        <dbReference type="ARBA" id="ARBA00022553"/>
    </source>
</evidence>
<dbReference type="PANTHER" id="PTHR43156">
    <property type="entry name" value="STAGE II SPORULATION PROTEIN E-RELATED"/>
    <property type="match status" value="1"/>
</dbReference>
<evidence type="ECO:0000256" key="5">
    <source>
        <dbReference type="ARBA" id="ARBA00022741"/>
    </source>
</evidence>
<feature type="domain" description="PPM-type phosphatase" evidence="17">
    <location>
        <begin position="237"/>
        <end position="446"/>
    </location>
</feature>
<dbReference type="Pfam" id="PF13581">
    <property type="entry name" value="HATPase_c_2"/>
    <property type="match status" value="1"/>
</dbReference>
<dbReference type="EMBL" id="QZEY01000002">
    <property type="protein sequence ID" value="RJL34615.1"/>
    <property type="molecule type" value="Genomic_DNA"/>
</dbReference>
<dbReference type="AlphaFoldDB" id="A0A3A4AXB0"/>
<keyword evidence="8" id="KW-0067">ATP-binding</keyword>
<evidence type="ECO:0000256" key="9">
    <source>
        <dbReference type="ARBA" id="ARBA00022842"/>
    </source>
</evidence>
<reference evidence="18 19" key="1">
    <citation type="submission" date="2018-09" db="EMBL/GenBank/DDBJ databases">
        <title>YIM 75507 draft genome.</title>
        <authorList>
            <person name="Tang S."/>
            <person name="Feng Y."/>
        </authorList>
    </citation>
    <scope>NUCLEOTIDE SEQUENCE [LARGE SCALE GENOMIC DNA]</scope>
    <source>
        <strain evidence="18 19">YIM 75507</strain>
    </source>
</reference>
<feature type="domain" description="GAF" evidence="16">
    <location>
        <begin position="50"/>
        <end position="216"/>
    </location>
</feature>
<dbReference type="GO" id="GO:0046872">
    <property type="term" value="F:metal ion binding"/>
    <property type="evidence" value="ECO:0007669"/>
    <property type="project" value="UniProtKB-KW"/>
</dbReference>
<keyword evidence="9" id="KW-0460">Magnesium</keyword>
<dbReference type="Gene3D" id="3.60.40.10">
    <property type="entry name" value="PPM-type phosphatase domain"/>
    <property type="match status" value="1"/>
</dbReference>
<evidence type="ECO:0000256" key="8">
    <source>
        <dbReference type="ARBA" id="ARBA00022840"/>
    </source>
</evidence>
<keyword evidence="2" id="KW-0597">Phosphoprotein</keyword>
<dbReference type="FunFam" id="3.30.565.10:FF:000028">
    <property type="entry name" value="PAS sensor protein"/>
    <property type="match status" value="1"/>
</dbReference>
<evidence type="ECO:0000313" key="18">
    <source>
        <dbReference type="EMBL" id="RJL34615.1"/>
    </source>
</evidence>
<keyword evidence="5" id="KW-0547">Nucleotide-binding</keyword>
<name>A0A3A4AXB0_9ACTN</name>
<dbReference type="Pfam" id="PF01590">
    <property type="entry name" value="GAF"/>
    <property type="match status" value="1"/>
</dbReference>
<evidence type="ECO:0000313" key="19">
    <source>
        <dbReference type="Proteomes" id="UP000265768"/>
    </source>
</evidence>
<comment type="caution">
    <text evidence="18">The sequence shown here is derived from an EMBL/GenBank/DDBJ whole genome shotgun (WGS) entry which is preliminary data.</text>
</comment>
<dbReference type="SMART" id="SM00065">
    <property type="entry name" value="GAF"/>
    <property type="match status" value="1"/>
</dbReference>
<dbReference type="SUPFAM" id="SSF81606">
    <property type="entry name" value="PP2C-like"/>
    <property type="match status" value="1"/>
</dbReference>
<dbReference type="InterPro" id="IPR029016">
    <property type="entry name" value="GAF-like_dom_sf"/>
</dbReference>
<dbReference type="Gene3D" id="3.30.565.10">
    <property type="entry name" value="Histidine kinase-like ATPase, C-terminal domain"/>
    <property type="match status" value="1"/>
</dbReference>
<dbReference type="FunFam" id="3.30.450.40:FF:000035">
    <property type="entry name" value="PAS sensor protein"/>
    <property type="match status" value="1"/>
</dbReference>
<gene>
    <name evidence="18" type="ORF">D5H75_06385</name>
</gene>
<evidence type="ECO:0000256" key="3">
    <source>
        <dbReference type="ARBA" id="ARBA00022679"/>
    </source>
</evidence>
<keyword evidence="3" id="KW-0808">Transferase</keyword>
<keyword evidence="19" id="KW-1185">Reference proteome</keyword>
<dbReference type="SUPFAM" id="SSF55781">
    <property type="entry name" value="GAF domain-like"/>
    <property type="match status" value="1"/>
</dbReference>
<evidence type="ECO:0000256" key="15">
    <source>
        <dbReference type="ARBA" id="ARBA00081350"/>
    </source>
</evidence>
<evidence type="ECO:0000256" key="1">
    <source>
        <dbReference type="ARBA" id="ARBA00013081"/>
    </source>
</evidence>
<dbReference type="FunFam" id="3.60.40.10:FF:000005">
    <property type="entry name" value="Serine/threonine protein phosphatase"/>
    <property type="match status" value="1"/>
</dbReference>
<dbReference type="InterPro" id="IPR001932">
    <property type="entry name" value="PPM-type_phosphatase-like_dom"/>
</dbReference>
<evidence type="ECO:0000256" key="7">
    <source>
        <dbReference type="ARBA" id="ARBA00022801"/>
    </source>
</evidence>
<protein>
    <recommendedName>
        <fullName evidence="1">protein-serine/threonine phosphatase</fullName>
        <ecNumber evidence="1">3.1.3.16</ecNumber>
    </recommendedName>
    <alternativeName>
        <fullName evidence="15">Protein-serine/threonine phosphatase</fullName>
    </alternativeName>
    <alternativeName>
        <fullName evidence="14">Serine/threonine-protein kinase</fullName>
    </alternativeName>
</protein>
<evidence type="ECO:0000256" key="4">
    <source>
        <dbReference type="ARBA" id="ARBA00022723"/>
    </source>
</evidence>
<dbReference type="InterPro" id="IPR003018">
    <property type="entry name" value="GAF"/>
</dbReference>